<accession>A0ABQ9VC40</accession>
<feature type="region of interest" description="Disordered" evidence="1">
    <location>
        <begin position="136"/>
        <end position="157"/>
    </location>
</feature>
<reference evidence="2 3" key="1">
    <citation type="submission" date="2023-05" db="EMBL/GenBank/DDBJ databases">
        <title>B98-5 Cell Line De Novo Hybrid Assembly: An Optical Mapping Approach.</title>
        <authorList>
            <person name="Kananen K."/>
            <person name="Auerbach J.A."/>
            <person name="Kautto E."/>
            <person name="Blachly J.S."/>
        </authorList>
    </citation>
    <scope>NUCLEOTIDE SEQUENCE [LARGE SCALE GENOMIC DNA]</scope>
    <source>
        <strain evidence="2">B95-8</strain>
        <tissue evidence="2">Cell line</tissue>
    </source>
</reference>
<gene>
    <name evidence="2" type="ORF">P7K49_015737</name>
</gene>
<proteinExistence type="predicted"/>
<protein>
    <submittedName>
        <fullName evidence="2">Uncharacterized protein</fullName>
    </submittedName>
</protein>
<keyword evidence="3" id="KW-1185">Reference proteome</keyword>
<organism evidence="2 3">
    <name type="scientific">Saguinus oedipus</name>
    <name type="common">Cotton-top tamarin</name>
    <name type="synonym">Oedipomidas oedipus</name>
    <dbReference type="NCBI Taxonomy" id="9490"/>
    <lineage>
        <taxon>Eukaryota</taxon>
        <taxon>Metazoa</taxon>
        <taxon>Chordata</taxon>
        <taxon>Craniata</taxon>
        <taxon>Vertebrata</taxon>
        <taxon>Euteleostomi</taxon>
        <taxon>Mammalia</taxon>
        <taxon>Eutheria</taxon>
        <taxon>Euarchontoglires</taxon>
        <taxon>Primates</taxon>
        <taxon>Haplorrhini</taxon>
        <taxon>Platyrrhini</taxon>
        <taxon>Cebidae</taxon>
        <taxon>Callitrichinae</taxon>
        <taxon>Saguinus</taxon>
    </lineage>
</organism>
<dbReference type="EMBL" id="JASSZA010000007">
    <property type="protein sequence ID" value="KAK2106223.1"/>
    <property type="molecule type" value="Genomic_DNA"/>
</dbReference>
<feature type="compositionally biased region" description="Basic and acidic residues" evidence="1">
    <location>
        <begin position="138"/>
        <end position="157"/>
    </location>
</feature>
<sequence>MTLPSPQSCPVSNRLLHDLRVNGASLEVTLAFSLIRFSTSDTLYLHGRVTLGDTRARRQCQPVSEQSQGLLRSRRSLACKPVPAGQAGPRLARLATLVLASPTDLESEELAWEELLPNAAGPGARKQLDSIWAHPNKRSLDGHLSSDGDRLDAEIEA</sequence>
<evidence type="ECO:0000313" key="2">
    <source>
        <dbReference type="EMBL" id="KAK2106223.1"/>
    </source>
</evidence>
<evidence type="ECO:0000256" key="1">
    <source>
        <dbReference type="SAM" id="MobiDB-lite"/>
    </source>
</evidence>
<comment type="caution">
    <text evidence="2">The sequence shown here is derived from an EMBL/GenBank/DDBJ whole genome shotgun (WGS) entry which is preliminary data.</text>
</comment>
<evidence type="ECO:0000313" key="3">
    <source>
        <dbReference type="Proteomes" id="UP001266305"/>
    </source>
</evidence>
<name>A0ABQ9VC40_SAGOE</name>
<dbReference type="Proteomes" id="UP001266305">
    <property type="component" value="Unassembled WGS sequence"/>
</dbReference>